<reference evidence="2" key="1">
    <citation type="journal article" date="2023" name="Mol. Phylogenet. Evol.">
        <title>Genome-scale phylogeny and comparative genomics of the fungal order Sordariales.</title>
        <authorList>
            <person name="Hensen N."/>
            <person name="Bonometti L."/>
            <person name="Westerberg I."/>
            <person name="Brannstrom I.O."/>
            <person name="Guillou S."/>
            <person name="Cros-Aarteil S."/>
            <person name="Calhoun S."/>
            <person name="Haridas S."/>
            <person name="Kuo A."/>
            <person name="Mondo S."/>
            <person name="Pangilinan J."/>
            <person name="Riley R."/>
            <person name="LaButti K."/>
            <person name="Andreopoulos B."/>
            <person name="Lipzen A."/>
            <person name="Chen C."/>
            <person name="Yan M."/>
            <person name="Daum C."/>
            <person name="Ng V."/>
            <person name="Clum A."/>
            <person name="Steindorff A."/>
            <person name="Ohm R.A."/>
            <person name="Martin F."/>
            <person name="Silar P."/>
            <person name="Natvig D.O."/>
            <person name="Lalanne C."/>
            <person name="Gautier V."/>
            <person name="Ament-Velasquez S.L."/>
            <person name="Kruys A."/>
            <person name="Hutchinson M.I."/>
            <person name="Powell A.J."/>
            <person name="Barry K."/>
            <person name="Miller A.N."/>
            <person name="Grigoriev I.V."/>
            <person name="Debuchy R."/>
            <person name="Gladieux P."/>
            <person name="Hiltunen Thoren M."/>
            <person name="Johannesson H."/>
        </authorList>
    </citation>
    <scope>NUCLEOTIDE SEQUENCE</scope>
    <source>
        <strain evidence="2">CBS 538.74</strain>
    </source>
</reference>
<organism evidence="2 3">
    <name type="scientific">Chaetomidium leptoderma</name>
    <dbReference type="NCBI Taxonomy" id="669021"/>
    <lineage>
        <taxon>Eukaryota</taxon>
        <taxon>Fungi</taxon>
        <taxon>Dikarya</taxon>
        <taxon>Ascomycota</taxon>
        <taxon>Pezizomycotina</taxon>
        <taxon>Sordariomycetes</taxon>
        <taxon>Sordariomycetidae</taxon>
        <taxon>Sordariales</taxon>
        <taxon>Chaetomiaceae</taxon>
        <taxon>Chaetomidium</taxon>
    </lineage>
</organism>
<proteinExistence type="predicted"/>
<feature type="chain" id="PRO_5042941627" evidence="1">
    <location>
        <begin position="21"/>
        <end position="190"/>
    </location>
</feature>
<evidence type="ECO:0000313" key="2">
    <source>
        <dbReference type="EMBL" id="KAK4149312.1"/>
    </source>
</evidence>
<dbReference type="PANTHER" id="PTHR39603">
    <property type="entry name" value="CYANOVIRIN-N DOMAIN-CONTAINING PROTEIN"/>
    <property type="match status" value="1"/>
</dbReference>
<keyword evidence="1" id="KW-0732">Signal</keyword>
<evidence type="ECO:0000313" key="3">
    <source>
        <dbReference type="Proteomes" id="UP001302745"/>
    </source>
</evidence>
<gene>
    <name evidence="2" type="ORF">C8A00DRAFT_47047</name>
</gene>
<keyword evidence="3" id="KW-1185">Reference proteome</keyword>
<reference evidence="2" key="2">
    <citation type="submission" date="2023-05" db="EMBL/GenBank/DDBJ databases">
        <authorList>
            <consortium name="Lawrence Berkeley National Laboratory"/>
            <person name="Steindorff A."/>
            <person name="Hensen N."/>
            <person name="Bonometti L."/>
            <person name="Westerberg I."/>
            <person name="Brannstrom I.O."/>
            <person name="Guillou S."/>
            <person name="Cros-Aarteil S."/>
            <person name="Calhoun S."/>
            <person name="Haridas S."/>
            <person name="Kuo A."/>
            <person name="Mondo S."/>
            <person name="Pangilinan J."/>
            <person name="Riley R."/>
            <person name="Labutti K."/>
            <person name="Andreopoulos B."/>
            <person name="Lipzen A."/>
            <person name="Chen C."/>
            <person name="Yanf M."/>
            <person name="Daum C."/>
            <person name="Ng V."/>
            <person name="Clum A."/>
            <person name="Ohm R."/>
            <person name="Martin F."/>
            <person name="Silar P."/>
            <person name="Natvig D."/>
            <person name="Lalanne C."/>
            <person name="Gautier V."/>
            <person name="Ament-Velasquez S.L."/>
            <person name="Kruys A."/>
            <person name="Hutchinson M.I."/>
            <person name="Powell A.J."/>
            <person name="Barry K."/>
            <person name="Miller A.N."/>
            <person name="Grigoriev I.V."/>
            <person name="Debuchy R."/>
            <person name="Gladieux P."/>
            <person name="Thoren M.H."/>
            <person name="Johannesson H."/>
        </authorList>
    </citation>
    <scope>NUCLEOTIDE SEQUENCE</scope>
    <source>
        <strain evidence="2">CBS 538.74</strain>
    </source>
</reference>
<sequence length="190" mass="19757">MVRGAFTTVALLVVCGAVGAIPTAAAVTSNSNFSFVEWVDQIIADPEGDHLTPEQAVAAFYAGRDSGSPSGTFGIAEYGKRAFLGKRWASCDEAPGTQAQVPDAVACINRLASFGGQACRVNSYSRFCTIGTAIINGDSGTAQTSSSCNDVARGAGFIMDQCTRPDNTVEGSEFAYGNGQLLVRIHRTGT</sequence>
<accession>A0AAN6VD89</accession>
<feature type="signal peptide" evidence="1">
    <location>
        <begin position="1"/>
        <end position="20"/>
    </location>
</feature>
<dbReference type="PANTHER" id="PTHR39603:SF1">
    <property type="entry name" value="CYANOVIRIN-N DOMAIN-CONTAINING PROTEIN"/>
    <property type="match status" value="1"/>
</dbReference>
<comment type="caution">
    <text evidence="2">The sequence shown here is derived from an EMBL/GenBank/DDBJ whole genome shotgun (WGS) entry which is preliminary data.</text>
</comment>
<protein>
    <submittedName>
        <fullName evidence="2">Uncharacterized protein</fullName>
    </submittedName>
</protein>
<dbReference type="Proteomes" id="UP001302745">
    <property type="component" value="Unassembled WGS sequence"/>
</dbReference>
<evidence type="ECO:0000256" key="1">
    <source>
        <dbReference type="SAM" id="SignalP"/>
    </source>
</evidence>
<name>A0AAN6VD89_9PEZI</name>
<dbReference type="EMBL" id="MU857174">
    <property type="protein sequence ID" value="KAK4149312.1"/>
    <property type="molecule type" value="Genomic_DNA"/>
</dbReference>
<dbReference type="AlphaFoldDB" id="A0AAN6VD89"/>